<dbReference type="InterPro" id="IPR051120">
    <property type="entry name" value="ABC_AA/LPS_Transport"/>
</dbReference>
<accession>A0A537J2G1</accession>
<keyword evidence="1" id="KW-0813">Transport</keyword>
<gene>
    <name evidence="5" type="ORF">E6H03_13420</name>
</gene>
<dbReference type="PANTHER" id="PTHR45772:SF9">
    <property type="entry name" value="CONSERVED COMPONENT OF ABC TRANSPORTER FOR NATURAL AMINO ACIDS"/>
    <property type="match status" value="1"/>
</dbReference>
<dbReference type="EMBL" id="VBAN01000483">
    <property type="protein sequence ID" value="TMI77713.1"/>
    <property type="molecule type" value="Genomic_DNA"/>
</dbReference>
<evidence type="ECO:0000256" key="2">
    <source>
        <dbReference type="ARBA" id="ARBA00022741"/>
    </source>
</evidence>
<evidence type="ECO:0000259" key="4">
    <source>
        <dbReference type="PROSITE" id="PS50893"/>
    </source>
</evidence>
<dbReference type="Proteomes" id="UP000318093">
    <property type="component" value="Unassembled WGS sequence"/>
</dbReference>
<evidence type="ECO:0000313" key="5">
    <source>
        <dbReference type="EMBL" id="TMI77713.1"/>
    </source>
</evidence>
<protein>
    <submittedName>
        <fullName evidence="5">ATP-binding cassette domain-containing protein</fullName>
    </submittedName>
</protein>
<keyword evidence="3 5" id="KW-0067">ATP-binding</keyword>
<evidence type="ECO:0000256" key="1">
    <source>
        <dbReference type="ARBA" id="ARBA00022448"/>
    </source>
</evidence>
<dbReference type="GO" id="GO:0005524">
    <property type="term" value="F:ATP binding"/>
    <property type="evidence" value="ECO:0007669"/>
    <property type="project" value="UniProtKB-KW"/>
</dbReference>
<dbReference type="InterPro" id="IPR027417">
    <property type="entry name" value="P-loop_NTPase"/>
</dbReference>
<reference evidence="5 6" key="1">
    <citation type="journal article" date="2019" name="Nat. Microbiol.">
        <title>Mediterranean grassland soil C-N compound turnover is dependent on rainfall and depth, and is mediated by genomically divergent microorganisms.</title>
        <authorList>
            <person name="Diamond S."/>
            <person name="Andeer P.F."/>
            <person name="Li Z."/>
            <person name="Crits-Christoph A."/>
            <person name="Burstein D."/>
            <person name="Anantharaman K."/>
            <person name="Lane K.R."/>
            <person name="Thomas B.C."/>
            <person name="Pan C."/>
            <person name="Northen T.R."/>
            <person name="Banfield J.F."/>
        </authorList>
    </citation>
    <scope>NUCLEOTIDE SEQUENCE [LARGE SCALE GENOMIC DNA]</scope>
    <source>
        <strain evidence="5">NP_6</strain>
    </source>
</reference>
<sequence length="187" mass="20706">MTRLPVYGRIKAGIARSFQLVNLFDALSVLDNVRLAIFSRDNKINQVMRLAERDRGAEEEARAVIGEFGLADKWSVPASGLAQGERKLLDVAVAYALRPKLILLDEPTSGVGTREKSGIMDRVEAVVRSGGLSAVIVEHDMDIVFKYSDRIVMMHEGRVLAEGTPQEIIRDERVAAMLGRRETERSG</sequence>
<dbReference type="GO" id="GO:0005886">
    <property type="term" value="C:plasma membrane"/>
    <property type="evidence" value="ECO:0007669"/>
    <property type="project" value="TreeGrafter"/>
</dbReference>
<dbReference type="Gene3D" id="3.40.50.300">
    <property type="entry name" value="P-loop containing nucleotide triphosphate hydrolases"/>
    <property type="match status" value="1"/>
</dbReference>
<organism evidence="5 6">
    <name type="scientific">Candidatus Segetimicrobium genomatis</name>
    <dbReference type="NCBI Taxonomy" id="2569760"/>
    <lineage>
        <taxon>Bacteria</taxon>
        <taxon>Bacillati</taxon>
        <taxon>Candidatus Sysuimicrobiota</taxon>
        <taxon>Candidatus Sysuimicrobiia</taxon>
        <taxon>Candidatus Sysuimicrobiales</taxon>
        <taxon>Candidatus Segetimicrobiaceae</taxon>
        <taxon>Candidatus Segetimicrobium</taxon>
    </lineage>
</organism>
<dbReference type="PROSITE" id="PS50893">
    <property type="entry name" value="ABC_TRANSPORTER_2"/>
    <property type="match status" value="1"/>
</dbReference>
<evidence type="ECO:0000256" key="3">
    <source>
        <dbReference type="ARBA" id="ARBA00022840"/>
    </source>
</evidence>
<evidence type="ECO:0000313" key="6">
    <source>
        <dbReference type="Proteomes" id="UP000318093"/>
    </source>
</evidence>
<dbReference type="InterPro" id="IPR017871">
    <property type="entry name" value="ABC_transporter-like_CS"/>
</dbReference>
<comment type="caution">
    <text evidence="5">The sequence shown here is derived from an EMBL/GenBank/DDBJ whole genome shotgun (WGS) entry which is preliminary data.</text>
</comment>
<dbReference type="GO" id="GO:0016887">
    <property type="term" value="F:ATP hydrolysis activity"/>
    <property type="evidence" value="ECO:0007669"/>
    <property type="project" value="InterPro"/>
</dbReference>
<dbReference type="Pfam" id="PF00005">
    <property type="entry name" value="ABC_tran"/>
    <property type="match status" value="1"/>
</dbReference>
<dbReference type="AlphaFoldDB" id="A0A537J2G1"/>
<keyword evidence="2" id="KW-0547">Nucleotide-binding</keyword>
<dbReference type="InterPro" id="IPR003439">
    <property type="entry name" value="ABC_transporter-like_ATP-bd"/>
</dbReference>
<name>A0A537J2G1_9BACT</name>
<dbReference type="PROSITE" id="PS00211">
    <property type="entry name" value="ABC_TRANSPORTER_1"/>
    <property type="match status" value="1"/>
</dbReference>
<dbReference type="SUPFAM" id="SSF52540">
    <property type="entry name" value="P-loop containing nucleoside triphosphate hydrolases"/>
    <property type="match status" value="1"/>
</dbReference>
<proteinExistence type="predicted"/>
<dbReference type="PANTHER" id="PTHR45772">
    <property type="entry name" value="CONSERVED COMPONENT OF ABC TRANSPORTER FOR NATURAL AMINO ACIDS-RELATED"/>
    <property type="match status" value="1"/>
</dbReference>
<feature type="domain" description="ABC transporter" evidence="4">
    <location>
        <begin position="1"/>
        <end position="181"/>
    </location>
</feature>